<dbReference type="EMBL" id="FMZX01000004">
    <property type="protein sequence ID" value="SDD05126.1"/>
    <property type="molecule type" value="Genomic_DNA"/>
</dbReference>
<sequence length="125" mass="13302">MLTLDLPVEPYWLDLPRGVRVEIRPVNTAVMAAAQAGSARRLGALRAASEDLDPDMARGFAFAFLVKALARHAVTAWEGVGDATGKPLPLSPEAVERLMDMDEMAAAFWDRATGPVATVALEGNG</sequence>
<protein>
    <submittedName>
        <fullName evidence="1">Uncharacterized protein</fullName>
    </submittedName>
</protein>
<evidence type="ECO:0000313" key="1">
    <source>
        <dbReference type="EMBL" id="SDD05126.1"/>
    </source>
</evidence>
<evidence type="ECO:0000313" key="2">
    <source>
        <dbReference type="Proteomes" id="UP000198925"/>
    </source>
</evidence>
<keyword evidence="2" id="KW-1185">Reference proteome</keyword>
<accession>A0A1G6RMG7</accession>
<gene>
    <name evidence="1" type="ORF">SAMN04487779_100446</name>
</gene>
<name>A0A1G6RMG7_9PROT</name>
<dbReference type="STRING" id="938405.SAMN02927895_01837"/>
<dbReference type="Proteomes" id="UP000198925">
    <property type="component" value="Unassembled WGS sequence"/>
</dbReference>
<organism evidence="1 2">
    <name type="scientific">Belnapia rosea</name>
    <dbReference type="NCBI Taxonomy" id="938405"/>
    <lineage>
        <taxon>Bacteria</taxon>
        <taxon>Pseudomonadati</taxon>
        <taxon>Pseudomonadota</taxon>
        <taxon>Alphaproteobacteria</taxon>
        <taxon>Acetobacterales</taxon>
        <taxon>Roseomonadaceae</taxon>
        <taxon>Belnapia</taxon>
    </lineage>
</organism>
<dbReference type="AlphaFoldDB" id="A0A1G6RMG7"/>
<proteinExistence type="predicted"/>
<reference evidence="1 2" key="1">
    <citation type="submission" date="2016-10" db="EMBL/GenBank/DDBJ databases">
        <authorList>
            <person name="de Groot N.N."/>
        </authorList>
    </citation>
    <scope>NUCLEOTIDE SEQUENCE [LARGE SCALE GENOMIC DNA]</scope>
    <source>
        <strain evidence="1 2">CPCC 100156</strain>
    </source>
</reference>
<dbReference type="RefSeq" id="WP_090662955.1">
    <property type="nucleotide sequence ID" value="NZ_FMZX01000004.1"/>
</dbReference>